<dbReference type="AlphaFoldDB" id="A0A1N7JK95"/>
<sequence length="259" mass="26741">MAVRVVVDSSAGVPAELAEKLDITVLDLHVMEDEDASTSGLSALELAAAYARQLERGGDDGIVALHLSKRLSSTWSAGVSASAVFDDAVRVVDTDSAGMAVGAAAIVAASFARAGADLDGCAAAAEGALAMSETWLYLRQLDDMRKSGRLSATTAMLSAALLATKPILRVNDGKLELAIKTRTQSKAFSKLVAHVVDRADGSPVFAAVQYSADEDSAAALAEMLKEELVDGSSVHLFPFTDAVAAHTGEGAIGLSVFYP</sequence>
<dbReference type="SUPFAM" id="SSF82549">
    <property type="entry name" value="DAK1/DegV-like"/>
    <property type="match status" value="1"/>
</dbReference>
<gene>
    <name evidence="2" type="ORF">SAMN05444817_10919</name>
</gene>
<organism evidence="2 3">
    <name type="scientific">Corynebacterium appendicis CIP 107643</name>
    <dbReference type="NCBI Taxonomy" id="1161099"/>
    <lineage>
        <taxon>Bacteria</taxon>
        <taxon>Bacillati</taxon>
        <taxon>Actinomycetota</taxon>
        <taxon>Actinomycetes</taxon>
        <taxon>Mycobacteriales</taxon>
        <taxon>Corynebacteriaceae</taxon>
        <taxon>Corynebacterium</taxon>
    </lineage>
</organism>
<dbReference type="InterPro" id="IPR043168">
    <property type="entry name" value="DegV_C"/>
</dbReference>
<dbReference type="NCBIfam" id="TIGR00762">
    <property type="entry name" value="DegV"/>
    <property type="match status" value="1"/>
</dbReference>
<keyword evidence="3" id="KW-1185">Reference proteome</keyword>
<dbReference type="InterPro" id="IPR003797">
    <property type="entry name" value="DegV"/>
</dbReference>
<evidence type="ECO:0000313" key="3">
    <source>
        <dbReference type="Proteomes" id="UP000186292"/>
    </source>
</evidence>
<dbReference type="OrthoDB" id="9760324at2"/>
<evidence type="ECO:0000256" key="1">
    <source>
        <dbReference type="ARBA" id="ARBA00023121"/>
    </source>
</evidence>
<dbReference type="EMBL" id="FTOF01000009">
    <property type="protein sequence ID" value="SIS49748.1"/>
    <property type="molecule type" value="Genomic_DNA"/>
</dbReference>
<proteinExistence type="predicted"/>
<evidence type="ECO:0000313" key="2">
    <source>
        <dbReference type="EMBL" id="SIS49748.1"/>
    </source>
</evidence>
<protein>
    <submittedName>
        <fullName evidence="2">EDD domain protein, DegV family</fullName>
    </submittedName>
</protein>
<dbReference type="PROSITE" id="PS51482">
    <property type="entry name" value="DEGV"/>
    <property type="match status" value="1"/>
</dbReference>
<dbReference type="GO" id="GO:0008289">
    <property type="term" value="F:lipid binding"/>
    <property type="evidence" value="ECO:0007669"/>
    <property type="project" value="UniProtKB-KW"/>
</dbReference>
<dbReference type="Pfam" id="PF02645">
    <property type="entry name" value="DegV"/>
    <property type="match status" value="1"/>
</dbReference>
<dbReference type="PANTHER" id="PTHR33434:SF2">
    <property type="entry name" value="FATTY ACID-BINDING PROTEIN TM_1468"/>
    <property type="match status" value="1"/>
</dbReference>
<dbReference type="Gene3D" id="3.30.1180.10">
    <property type="match status" value="1"/>
</dbReference>
<reference evidence="3" key="1">
    <citation type="submission" date="2017-01" db="EMBL/GenBank/DDBJ databases">
        <authorList>
            <person name="Varghese N."/>
            <person name="Submissions S."/>
        </authorList>
    </citation>
    <scope>NUCLEOTIDE SEQUENCE [LARGE SCALE GENOMIC DNA]</scope>
    <source>
        <strain evidence="3">DSM 44531</strain>
    </source>
</reference>
<name>A0A1N7JK95_9CORY</name>
<dbReference type="STRING" id="1161099.SAMN05444817_10919"/>
<accession>A0A1N7JK95</accession>
<dbReference type="PANTHER" id="PTHR33434">
    <property type="entry name" value="DEGV DOMAIN-CONTAINING PROTEIN DR_1986-RELATED"/>
    <property type="match status" value="1"/>
</dbReference>
<dbReference type="InterPro" id="IPR050270">
    <property type="entry name" value="DegV_domain_contain"/>
</dbReference>
<dbReference type="Gene3D" id="3.40.50.10440">
    <property type="entry name" value="Dihydroxyacetone kinase, domain 1"/>
    <property type="match status" value="1"/>
</dbReference>
<keyword evidence="1" id="KW-0446">Lipid-binding</keyword>
<dbReference type="RefSeq" id="WP_076599538.1">
    <property type="nucleotide sequence ID" value="NZ_CP046976.1"/>
</dbReference>
<dbReference type="Proteomes" id="UP000186292">
    <property type="component" value="Unassembled WGS sequence"/>
</dbReference>